<name>A0A1W4WWL5_AGRPL</name>
<comment type="similarity">
    <text evidence="1">Belongs to the PSMG1 family.</text>
</comment>
<dbReference type="RefSeq" id="XP_018328271.1">
    <property type="nucleotide sequence ID" value="XM_018472769.2"/>
</dbReference>
<dbReference type="GO" id="GO:0005783">
    <property type="term" value="C:endoplasmic reticulum"/>
    <property type="evidence" value="ECO:0007669"/>
    <property type="project" value="InterPro"/>
</dbReference>
<proteinExistence type="inferred from homology"/>
<organism evidence="4 5">
    <name type="scientific">Agrilus planipennis</name>
    <name type="common">Emerald ash borer</name>
    <name type="synonym">Agrilus marcopoli</name>
    <dbReference type="NCBI Taxonomy" id="224129"/>
    <lineage>
        <taxon>Eukaryota</taxon>
        <taxon>Metazoa</taxon>
        <taxon>Ecdysozoa</taxon>
        <taxon>Arthropoda</taxon>
        <taxon>Hexapoda</taxon>
        <taxon>Insecta</taxon>
        <taxon>Pterygota</taxon>
        <taxon>Neoptera</taxon>
        <taxon>Endopterygota</taxon>
        <taxon>Coleoptera</taxon>
        <taxon>Polyphaga</taxon>
        <taxon>Elateriformia</taxon>
        <taxon>Buprestoidea</taxon>
        <taxon>Buprestidae</taxon>
        <taxon>Agrilinae</taxon>
        <taxon>Agrilus</taxon>
    </lineage>
</organism>
<sequence>MDLFGEIVEPISRALWSDDFMEYPENIGFMFRTQLQWKNDVMTVPNRIETLIVIETNELLEIVEHCLPVNKTALNKLKEVQLEVYDMQASTYIVLCRFATSTIYTEITEVLENWLKNSNNIVCLTSKCNAIYQDDCHINEKNTFIRHLTVKPITNTFSQVLKSPNLITGLAAGILTYSMINGLHCTSFMVYLEVAPLDSINTKHVLDLLKCYYKGPIKPYKLSTKLPKNNVYM</sequence>
<protein>
    <recommendedName>
        <fullName evidence="2">Proteasome assembly chaperone 1</fullName>
    </recommendedName>
</protein>
<evidence type="ECO:0000256" key="1">
    <source>
        <dbReference type="ARBA" id="ARBA00005261"/>
    </source>
</evidence>
<dbReference type="KEGG" id="apln:108739068"/>
<dbReference type="OrthoDB" id="17536at2759"/>
<dbReference type="CTD" id="8624"/>
<dbReference type="GO" id="GO:0080129">
    <property type="term" value="P:proteasome core complex assembly"/>
    <property type="evidence" value="ECO:0007669"/>
    <property type="project" value="TreeGrafter"/>
</dbReference>
<dbReference type="FunCoup" id="A0A1W4WWL5">
    <property type="interactions" value="82"/>
</dbReference>
<evidence type="ECO:0000313" key="5">
    <source>
        <dbReference type="RefSeq" id="XP_018328271.1"/>
    </source>
</evidence>
<evidence type="ECO:0000256" key="2">
    <source>
        <dbReference type="ARBA" id="ARBA00019180"/>
    </source>
</evidence>
<dbReference type="STRING" id="224129.A0A1W4WWL5"/>
<dbReference type="Proteomes" id="UP000192223">
    <property type="component" value="Unplaced"/>
</dbReference>
<dbReference type="GO" id="GO:0070628">
    <property type="term" value="F:proteasome binding"/>
    <property type="evidence" value="ECO:0007669"/>
    <property type="project" value="TreeGrafter"/>
</dbReference>
<keyword evidence="4" id="KW-1185">Reference proteome</keyword>
<accession>A0A1W4WWL5</accession>
<gene>
    <name evidence="5" type="primary">LOC108739068</name>
</gene>
<dbReference type="PANTHER" id="PTHR15069">
    <property type="entry name" value="PROTEASOME ASSEMBLY CHAPERONE 1"/>
    <property type="match status" value="1"/>
</dbReference>
<dbReference type="InterPro" id="IPR016565">
    <property type="entry name" value="Proteasome_assmbl_chp_1"/>
</dbReference>
<dbReference type="PANTHER" id="PTHR15069:SF1">
    <property type="entry name" value="PROTEASOME ASSEMBLY CHAPERONE 1"/>
    <property type="match status" value="1"/>
</dbReference>
<dbReference type="AlphaFoldDB" id="A0A1W4WWL5"/>
<evidence type="ECO:0000256" key="3">
    <source>
        <dbReference type="ARBA" id="ARBA00023186"/>
    </source>
</evidence>
<dbReference type="InParanoid" id="A0A1W4WWL5"/>
<keyword evidence="3" id="KW-0143">Chaperone</keyword>
<evidence type="ECO:0000313" key="4">
    <source>
        <dbReference type="Proteomes" id="UP000192223"/>
    </source>
</evidence>
<dbReference type="GeneID" id="108739068"/>
<reference evidence="5" key="1">
    <citation type="submission" date="2025-08" db="UniProtKB">
        <authorList>
            <consortium name="RefSeq"/>
        </authorList>
    </citation>
    <scope>IDENTIFICATION</scope>
    <source>
        <tissue evidence="5">Entire body</tissue>
    </source>
</reference>